<accession>A0A1E2RYA9</accession>
<keyword evidence="5" id="KW-0067">ATP-binding</keyword>
<evidence type="ECO:0000259" key="12">
    <source>
        <dbReference type="Pfam" id="PF00133"/>
    </source>
</evidence>
<feature type="region of interest" description="Disordered" evidence="11">
    <location>
        <begin position="943"/>
        <end position="973"/>
    </location>
</feature>
<dbReference type="GO" id="GO:0004822">
    <property type="term" value="F:isoleucine-tRNA ligase activity"/>
    <property type="evidence" value="ECO:0007669"/>
    <property type="project" value="UniProtKB-UniRule"/>
</dbReference>
<dbReference type="PANTHER" id="PTHR42765:SF1">
    <property type="entry name" value="ISOLEUCINE--TRNA LIGASE, MITOCHONDRIAL"/>
    <property type="match status" value="1"/>
</dbReference>
<dbReference type="InterPro" id="IPR050081">
    <property type="entry name" value="Ile-tRNA_ligase"/>
</dbReference>
<dbReference type="InterPro" id="IPR014729">
    <property type="entry name" value="Rossmann-like_a/b/a_fold"/>
</dbReference>
<protein>
    <recommendedName>
        <fullName evidence="2 10">Isoleucine--tRNA ligase</fullName>
        <ecNumber evidence="2 10">6.1.1.5</ecNumber>
    </recommendedName>
</protein>
<sequence>MKIQSEEFQRLGMLGDWDNPYTTMAFEAEATIAAELMKFALNGTLYRGSKPVMWSVVEKTALAEAEVEYQEVVSDTIFVKFPLTGASSGNLDPHELLGASIVIWTTTPWTIPGNRAIAYSPNIEYGLYEVTAAPDDNWAKVGDRLIVADSLSENLKTAARIEEWQRLNSVSPDTLKYSHAAHPLSGRGYDFRVPLLPGDHVTAETGTGFVHTAPGHGMEDFELWEDKKRLLEERGIDTAIPFTVDAGGFFTDQAKGFTGKRVLNDKGEKGDANETVIAALKDADALVARGKLRHDYPHSWRSKKPVIFRNTPQWFIAMDEPIEGSVDSLRDRALRSIRETRFVPASGENRLRGMVESKPDWVVSRQRAWGVPITVFRHPERGEIAPGPKFGHSEELVARITEAFRTEGADAWFADGAKERFLSGLVDDPAQWEKVDDILDVWFDSGCTHAFVLEQREDLQWPASLYLEGSDQHRGWFQSSLLESCGTRGRAPYDAVLTHGFTMDEQGRKMSKSAGNTTAPQDVIKQSGAEILRLWAMSSDYWEDLRIGPEILKANVDAYRKLRNAVRFMLGNLAHYRQDLRVFPGDMPELERYMLHRLAELDVQVRANYNAFDFKRVFQMLFNFCVNDLSAFYFDLRKDALYCEPYDSPTRRAALTVLDQLFTTLTAWLAPMLCFTMEEAWLNRFPSDKGSVHLRHFPDIPEEWLDEELDRKWRKVRQIRRVVTGALEIERRERRIGASLDAAPKVYIAYQELRAALSGLDPAEIFITSAPASSWARDRRMPSVWTRWRAWPSRSSWLRDANAPAPGRSPKMSAAIRISPISAHVTPRRPPVRKAQGCGSGGIGDEDGDGAGRGRARRSGAGHSVGEFQARYDRGPRLPDPRSGKQAVADLLIRHRREGAGDPCPVLRPRHGLEPRHQLWPAAAGLRFRPLGAHRVRPRRLHRAGPMAVPPGDAARRHLRRPHHRRRHRQRHRPHRLWGGGRFLLHADLRLRLVRVQSGRLLGGCRGRRPSL</sequence>
<comment type="catalytic activity">
    <reaction evidence="9">
        <text>tRNA(Ile) + L-isoleucine + ATP = L-isoleucyl-tRNA(Ile) + AMP + diphosphate</text>
        <dbReference type="Rhea" id="RHEA:11060"/>
        <dbReference type="Rhea" id="RHEA-COMP:9666"/>
        <dbReference type="Rhea" id="RHEA-COMP:9695"/>
        <dbReference type="ChEBI" id="CHEBI:30616"/>
        <dbReference type="ChEBI" id="CHEBI:33019"/>
        <dbReference type="ChEBI" id="CHEBI:58045"/>
        <dbReference type="ChEBI" id="CHEBI:78442"/>
        <dbReference type="ChEBI" id="CHEBI:78528"/>
        <dbReference type="ChEBI" id="CHEBI:456215"/>
        <dbReference type="EC" id="6.1.1.5"/>
    </reaction>
</comment>
<dbReference type="InterPro" id="IPR002301">
    <property type="entry name" value="Ile-tRNA-ligase"/>
</dbReference>
<evidence type="ECO:0000256" key="4">
    <source>
        <dbReference type="ARBA" id="ARBA00022741"/>
    </source>
</evidence>
<dbReference type="Gene3D" id="1.10.730.20">
    <property type="match status" value="1"/>
</dbReference>
<feature type="region of interest" description="Disordered" evidence="11">
    <location>
        <begin position="826"/>
        <end position="884"/>
    </location>
</feature>
<dbReference type="InterPro" id="IPR009008">
    <property type="entry name" value="Val/Leu/Ile-tRNA-synth_edit"/>
</dbReference>
<feature type="compositionally biased region" description="Basic residues" evidence="11">
    <location>
        <begin position="957"/>
        <end position="973"/>
    </location>
</feature>
<evidence type="ECO:0000256" key="1">
    <source>
        <dbReference type="ARBA" id="ARBA00006887"/>
    </source>
</evidence>
<feature type="compositionally biased region" description="Basic and acidic residues" evidence="11">
    <location>
        <begin position="870"/>
        <end position="883"/>
    </location>
</feature>
<gene>
    <name evidence="14" type="ORF">A7A08_01951</name>
</gene>
<evidence type="ECO:0000256" key="2">
    <source>
        <dbReference type="ARBA" id="ARBA00013165"/>
    </source>
</evidence>
<comment type="function">
    <text evidence="8">Catalyzes the attachment of isoleucine to tRNA(Ile). As IleRS can inadvertently accommodate and process structurally similar amino acids such as valine, to avoid such errors it has two additional distinct tRNA(Ile)-dependent editing activities. One activity is designated as 'pretransfer' editing and involves the hydrolysis of activated Val-AMP. The other activity is designated 'posttransfer' editing and involves deacylation of mischarged Val-tRNA(Ile).</text>
</comment>
<evidence type="ECO:0000256" key="3">
    <source>
        <dbReference type="ARBA" id="ARBA00022598"/>
    </source>
</evidence>
<keyword evidence="15" id="KW-1185">Reference proteome</keyword>
<name>A0A1E2RYA9_9HYPH</name>
<organism evidence="14 15">
    <name type="scientific">Methyloligella halotolerans</name>
    <dbReference type="NCBI Taxonomy" id="1177755"/>
    <lineage>
        <taxon>Bacteria</taxon>
        <taxon>Pseudomonadati</taxon>
        <taxon>Pseudomonadota</taxon>
        <taxon>Alphaproteobacteria</taxon>
        <taxon>Hyphomicrobiales</taxon>
        <taxon>Hyphomicrobiaceae</taxon>
        <taxon>Methyloligella</taxon>
    </lineage>
</organism>
<dbReference type="GO" id="GO:0002161">
    <property type="term" value="F:aminoacyl-tRNA deacylase activity"/>
    <property type="evidence" value="ECO:0007669"/>
    <property type="project" value="InterPro"/>
</dbReference>
<dbReference type="Proteomes" id="UP000095087">
    <property type="component" value="Unassembled WGS sequence"/>
</dbReference>
<evidence type="ECO:0000256" key="10">
    <source>
        <dbReference type="NCBIfam" id="TIGR00392"/>
    </source>
</evidence>
<feature type="domain" description="Aminoacyl-tRNA synthetase class Ia" evidence="12">
    <location>
        <begin position="3"/>
        <end position="547"/>
    </location>
</feature>
<evidence type="ECO:0000256" key="6">
    <source>
        <dbReference type="ARBA" id="ARBA00022917"/>
    </source>
</evidence>
<keyword evidence="6" id="KW-0648">Protein biosynthesis</keyword>
<dbReference type="InterPro" id="IPR002300">
    <property type="entry name" value="aa-tRNA-synth_Ia"/>
</dbReference>
<dbReference type="GO" id="GO:0000049">
    <property type="term" value="F:tRNA binding"/>
    <property type="evidence" value="ECO:0007669"/>
    <property type="project" value="InterPro"/>
</dbReference>
<keyword evidence="3 14" id="KW-0436">Ligase</keyword>
<dbReference type="SUPFAM" id="SSF52374">
    <property type="entry name" value="Nucleotidylyl transferase"/>
    <property type="match status" value="1"/>
</dbReference>
<dbReference type="GO" id="GO:0006428">
    <property type="term" value="P:isoleucyl-tRNA aminoacylation"/>
    <property type="evidence" value="ECO:0007669"/>
    <property type="project" value="UniProtKB-UniRule"/>
</dbReference>
<dbReference type="InterPro" id="IPR033708">
    <property type="entry name" value="Anticodon_Ile_BEm"/>
</dbReference>
<evidence type="ECO:0000313" key="15">
    <source>
        <dbReference type="Proteomes" id="UP000095087"/>
    </source>
</evidence>
<dbReference type="PATRIC" id="fig|1177755.3.peg.1955"/>
<evidence type="ECO:0000313" key="14">
    <source>
        <dbReference type="EMBL" id="ODA67204.1"/>
    </source>
</evidence>
<dbReference type="CDD" id="cd07960">
    <property type="entry name" value="Anticodon_Ia_Ile_BEm"/>
    <property type="match status" value="1"/>
</dbReference>
<evidence type="ECO:0000256" key="5">
    <source>
        <dbReference type="ARBA" id="ARBA00022840"/>
    </source>
</evidence>
<dbReference type="Pfam" id="PF08264">
    <property type="entry name" value="Anticodon_1"/>
    <property type="match status" value="1"/>
</dbReference>
<dbReference type="AlphaFoldDB" id="A0A1E2RYA9"/>
<keyword evidence="7" id="KW-0030">Aminoacyl-tRNA synthetase</keyword>
<dbReference type="EMBL" id="MASI01000004">
    <property type="protein sequence ID" value="ODA67204.1"/>
    <property type="molecule type" value="Genomic_DNA"/>
</dbReference>
<evidence type="ECO:0000256" key="11">
    <source>
        <dbReference type="SAM" id="MobiDB-lite"/>
    </source>
</evidence>
<feature type="domain" description="Methionyl/Valyl/Leucyl/Isoleucyl-tRNA synthetase anticodon-binding" evidence="13">
    <location>
        <begin position="591"/>
        <end position="740"/>
    </location>
</feature>
<evidence type="ECO:0000256" key="8">
    <source>
        <dbReference type="ARBA" id="ARBA00025217"/>
    </source>
</evidence>
<dbReference type="NCBIfam" id="TIGR00392">
    <property type="entry name" value="ileS"/>
    <property type="match status" value="1"/>
</dbReference>
<dbReference type="EC" id="6.1.1.5" evidence="2 10"/>
<dbReference type="Gene3D" id="3.90.740.10">
    <property type="entry name" value="Valyl/Leucyl/Isoleucyl-tRNA synthetase, editing domain"/>
    <property type="match status" value="1"/>
</dbReference>
<proteinExistence type="inferred from homology"/>
<dbReference type="SUPFAM" id="SSF47323">
    <property type="entry name" value="Anticodon-binding domain of a subclass of class I aminoacyl-tRNA synthetases"/>
    <property type="match status" value="1"/>
</dbReference>
<dbReference type="PANTHER" id="PTHR42765">
    <property type="entry name" value="SOLEUCYL-TRNA SYNTHETASE"/>
    <property type="match status" value="1"/>
</dbReference>
<dbReference type="PRINTS" id="PR00984">
    <property type="entry name" value="TRNASYNTHILE"/>
</dbReference>
<evidence type="ECO:0000259" key="13">
    <source>
        <dbReference type="Pfam" id="PF08264"/>
    </source>
</evidence>
<dbReference type="STRING" id="1177755.A7A08_01951"/>
<dbReference type="SUPFAM" id="SSF50677">
    <property type="entry name" value="ValRS/IleRS/LeuRS editing domain"/>
    <property type="match status" value="1"/>
</dbReference>
<dbReference type="Pfam" id="PF00133">
    <property type="entry name" value="tRNA-synt_1"/>
    <property type="match status" value="1"/>
</dbReference>
<keyword evidence="4" id="KW-0547">Nucleotide-binding</keyword>
<dbReference type="InterPro" id="IPR013155">
    <property type="entry name" value="M/V/L/I-tRNA-synth_anticd-bd"/>
</dbReference>
<evidence type="ECO:0000256" key="7">
    <source>
        <dbReference type="ARBA" id="ARBA00023146"/>
    </source>
</evidence>
<comment type="similarity">
    <text evidence="1">Belongs to the class-I aminoacyl-tRNA synthetase family. IleS type 1 subfamily.</text>
</comment>
<dbReference type="InterPro" id="IPR009080">
    <property type="entry name" value="tRNAsynth_Ia_anticodon-bd"/>
</dbReference>
<comment type="caution">
    <text evidence="14">The sequence shown here is derived from an EMBL/GenBank/DDBJ whole genome shotgun (WGS) entry which is preliminary data.</text>
</comment>
<dbReference type="FunFam" id="3.40.50.620:FF:000305">
    <property type="entry name" value="Isoleucine--tRNA ligase"/>
    <property type="match status" value="1"/>
</dbReference>
<dbReference type="Gene3D" id="3.40.50.620">
    <property type="entry name" value="HUPs"/>
    <property type="match status" value="2"/>
</dbReference>
<dbReference type="GO" id="GO:0005829">
    <property type="term" value="C:cytosol"/>
    <property type="evidence" value="ECO:0007669"/>
    <property type="project" value="TreeGrafter"/>
</dbReference>
<evidence type="ECO:0000256" key="9">
    <source>
        <dbReference type="ARBA" id="ARBA00048359"/>
    </source>
</evidence>
<dbReference type="GO" id="GO:0005524">
    <property type="term" value="F:ATP binding"/>
    <property type="evidence" value="ECO:0007669"/>
    <property type="project" value="UniProtKB-KW"/>
</dbReference>
<reference evidence="14 15" key="1">
    <citation type="submission" date="2016-07" db="EMBL/GenBank/DDBJ databases">
        <title>Draft genome sequence of Methyloligella halotolerans C2T (VKM B-2706T=CCUG 61687T=DSM 25045T), a halotolerant polyhydroxybutyrate accumulating methylotroph.</title>
        <authorList>
            <person name="Vasilenko O.V."/>
            <person name="Doronina N.V."/>
            <person name="Poroshina M.N."/>
            <person name="Tarlachkov S.V."/>
            <person name="Trotsenko Y.A."/>
        </authorList>
    </citation>
    <scope>NUCLEOTIDE SEQUENCE [LARGE SCALE GENOMIC DNA]</scope>
    <source>
        <strain evidence="14 15">VKM B-2706</strain>
    </source>
</reference>